<protein>
    <submittedName>
        <fullName evidence="2">DUF1127 domain-containing protein</fullName>
    </submittedName>
</protein>
<name>A0A4Q9VN22_9HYPH</name>
<dbReference type="EMBL" id="SJFN01000017">
    <property type="protein sequence ID" value="TBW36933.1"/>
    <property type="molecule type" value="Genomic_DNA"/>
</dbReference>
<keyword evidence="3" id="KW-1185">Reference proteome</keyword>
<dbReference type="RefSeq" id="WP_131309883.1">
    <property type="nucleotide sequence ID" value="NZ_SJFN01000017.1"/>
</dbReference>
<evidence type="ECO:0000313" key="2">
    <source>
        <dbReference type="EMBL" id="TBW36933.1"/>
    </source>
</evidence>
<dbReference type="Proteomes" id="UP000292781">
    <property type="component" value="Unassembled WGS sequence"/>
</dbReference>
<dbReference type="Pfam" id="PF06568">
    <property type="entry name" value="YjiS-like"/>
    <property type="match status" value="1"/>
</dbReference>
<evidence type="ECO:0000313" key="3">
    <source>
        <dbReference type="Proteomes" id="UP000292781"/>
    </source>
</evidence>
<feature type="domain" description="YjiS-like" evidence="1">
    <location>
        <begin position="10"/>
        <end position="45"/>
    </location>
</feature>
<dbReference type="AlphaFoldDB" id="A0A4Q9VN22"/>
<sequence>MSVARVAESIARSWTRFRLIRETVAELQLLDDRELADLGIDRYDIPRVAREAVN</sequence>
<comment type="caution">
    <text evidence="2">The sequence shown here is derived from an EMBL/GenBank/DDBJ whole genome shotgun (WGS) entry which is preliminary data.</text>
</comment>
<proteinExistence type="predicted"/>
<organism evidence="2 3">
    <name type="scientific">Siculibacillus lacustris</name>
    <dbReference type="NCBI Taxonomy" id="1549641"/>
    <lineage>
        <taxon>Bacteria</taxon>
        <taxon>Pseudomonadati</taxon>
        <taxon>Pseudomonadota</taxon>
        <taxon>Alphaproteobacteria</taxon>
        <taxon>Hyphomicrobiales</taxon>
        <taxon>Ancalomicrobiaceae</taxon>
        <taxon>Siculibacillus</taxon>
    </lineage>
</organism>
<gene>
    <name evidence="2" type="ORF">EYW49_12305</name>
</gene>
<evidence type="ECO:0000259" key="1">
    <source>
        <dbReference type="Pfam" id="PF06568"/>
    </source>
</evidence>
<reference evidence="2 3" key="1">
    <citation type="submission" date="2019-02" db="EMBL/GenBank/DDBJ databases">
        <title>Siculibacillus lacustris gen. nov., sp. nov., a new rosette-forming bacterium isolated from a freshwater crater lake (Lake St. Ana, Romania).</title>
        <authorList>
            <person name="Felfoldi T."/>
            <person name="Marton Z."/>
            <person name="Szabo A."/>
            <person name="Mentes A."/>
            <person name="Boka K."/>
            <person name="Marialigeti K."/>
            <person name="Mathe I."/>
            <person name="Koncz M."/>
            <person name="Schumann P."/>
            <person name="Toth E."/>
        </authorList>
    </citation>
    <scope>NUCLEOTIDE SEQUENCE [LARGE SCALE GENOMIC DNA]</scope>
    <source>
        <strain evidence="2 3">SA-279</strain>
    </source>
</reference>
<dbReference type="OrthoDB" id="8244198at2"/>
<accession>A0A4Q9VN22</accession>
<dbReference type="InterPro" id="IPR009506">
    <property type="entry name" value="YjiS-like"/>
</dbReference>